<keyword evidence="2" id="KW-1133">Transmembrane helix</keyword>
<dbReference type="SUPFAM" id="SSF103473">
    <property type="entry name" value="MFS general substrate transporter"/>
    <property type="match status" value="1"/>
</dbReference>
<feature type="transmembrane region" description="Helical" evidence="2">
    <location>
        <begin position="308"/>
        <end position="328"/>
    </location>
</feature>
<dbReference type="Proteomes" id="UP000189462">
    <property type="component" value="Unassembled WGS sequence"/>
</dbReference>
<feature type="transmembrane region" description="Helical" evidence="2">
    <location>
        <begin position="152"/>
        <end position="170"/>
    </location>
</feature>
<feature type="transmembrane region" description="Helical" evidence="2">
    <location>
        <begin position="393"/>
        <end position="412"/>
    </location>
</feature>
<keyword evidence="4" id="KW-1185">Reference proteome</keyword>
<feature type="compositionally biased region" description="Basic and acidic residues" evidence="1">
    <location>
        <begin position="200"/>
        <end position="214"/>
    </location>
</feature>
<feature type="transmembrane region" description="Helical" evidence="2">
    <location>
        <begin position="64"/>
        <end position="83"/>
    </location>
</feature>
<name>A0A1V3NCY7_9GAMM</name>
<sequence length="458" mass="48626">MAGAASLAVAMGIGRFAFTPILPIMQVDFDLSLSDGGLIASANYLGYLIGAVSAAHRRIEAFRLFRTGLGVVVATTALMSVISSLPLWLLIRCLAGIGSAWVLVGATSLVIPRLRKAGRTSLNGIAFAGVGLGIAVAGLTCQALFLSGNHSAGAWLALTGLGLSFAVYAWRCVPRESGIGDPVLVTRNGRASAPHTATSMRDHSGIGRGTDNRRDIDYQPGRAQQLRARYMKELWDRFILFLRRHSVRAEQRADVRESAKVAPDALSGPPWWPLILAYGLFGYGYILPATFLPVYAREIVPDPASFGWIWPLFGVATVFSTVALGVLTRGARPRTAWALANLVMALGLVLLAMGTSVANVVICAICVGSTFMVITMLGMRVGESLGGIRARTLMAWMTAAFALGQLLGPMVFNGFIYSGLPTNYAFFTAAIGLVAASTMIAWSTVPGITLRGQSDEAK</sequence>
<dbReference type="PANTHER" id="PTHR23537">
    <property type="match status" value="1"/>
</dbReference>
<feature type="transmembrane region" description="Helical" evidence="2">
    <location>
        <begin position="275"/>
        <end position="296"/>
    </location>
</feature>
<comment type="caution">
    <text evidence="3">The sequence shown here is derived from an EMBL/GenBank/DDBJ whole genome shotgun (WGS) entry which is preliminary data.</text>
</comment>
<dbReference type="GO" id="GO:0005886">
    <property type="term" value="C:plasma membrane"/>
    <property type="evidence" value="ECO:0007669"/>
    <property type="project" value="TreeGrafter"/>
</dbReference>
<dbReference type="EMBL" id="MVBK01000099">
    <property type="protein sequence ID" value="OOG22646.1"/>
    <property type="molecule type" value="Genomic_DNA"/>
</dbReference>
<keyword evidence="2" id="KW-0472">Membrane</keyword>
<feature type="transmembrane region" description="Helical" evidence="2">
    <location>
        <begin position="89"/>
        <end position="112"/>
    </location>
</feature>
<feature type="region of interest" description="Disordered" evidence="1">
    <location>
        <begin position="194"/>
        <end position="214"/>
    </location>
</feature>
<gene>
    <name evidence="3" type="ORF">B1C78_14520</name>
</gene>
<evidence type="ECO:0000256" key="2">
    <source>
        <dbReference type="SAM" id="Phobius"/>
    </source>
</evidence>
<dbReference type="AlphaFoldDB" id="A0A1V3NCY7"/>
<dbReference type="STRING" id="108003.B1C78_14520"/>
<evidence type="ECO:0000313" key="3">
    <source>
        <dbReference type="EMBL" id="OOG22646.1"/>
    </source>
</evidence>
<feature type="transmembrane region" description="Helical" evidence="2">
    <location>
        <begin position="124"/>
        <end position="146"/>
    </location>
</feature>
<reference evidence="3 4" key="1">
    <citation type="submission" date="2017-02" db="EMBL/GenBank/DDBJ databases">
        <title>Genomic diversity within the haloalkaliphilic genus Thioalkalivibrio.</title>
        <authorList>
            <person name="Ahn A.-C."/>
            <person name="Meier-Kolthoff J."/>
            <person name="Overmars L."/>
            <person name="Richter M."/>
            <person name="Woyke T."/>
            <person name="Sorokin D.Y."/>
            <person name="Muyzer G."/>
        </authorList>
    </citation>
    <scope>NUCLEOTIDE SEQUENCE [LARGE SCALE GENOMIC DNA]</scope>
    <source>
        <strain evidence="3 4">ALJD</strain>
    </source>
</reference>
<feature type="transmembrane region" description="Helical" evidence="2">
    <location>
        <begin position="424"/>
        <end position="445"/>
    </location>
</feature>
<dbReference type="InterPro" id="IPR036259">
    <property type="entry name" value="MFS_trans_sf"/>
</dbReference>
<dbReference type="InterPro" id="IPR010645">
    <property type="entry name" value="MFS_4"/>
</dbReference>
<keyword evidence="2" id="KW-0812">Transmembrane</keyword>
<accession>A0A1V3NCY7</accession>
<evidence type="ECO:0000256" key="1">
    <source>
        <dbReference type="SAM" id="MobiDB-lite"/>
    </source>
</evidence>
<dbReference type="Gene3D" id="1.20.1250.20">
    <property type="entry name" value="MFS general substrate transporter like domains"/>
    <property type="match status" value="2"/>
</dbReference>
<dbReference type="PANTHER" id="PTHR23537:SF1">
    <property type="entry name" value="SUGAR TRANSPORTER"/>
    <property type="match status" value="1"/>
</dbReference>
<dbReference type="Pfam" id="PF06779">
    <property type="entry name" value="MFS_4"/>
    <property type="match status" value="2"/>
</dbReference>
<feature type="transmembrane region" description="Helical" evidence="2">
    <location>
        <begin position="335"/>
        <end position="353"/>
    </location>
</feature>
<evidence type="ECO:0008006" key="5">
    <source>
        <dbReference type="Google" id="ProtNLM"/>
    </source>
</evidence>
<feature type="transmembrane region" description="Helical" evidence="2">
    <location>
        <begin position="33"/>
        <end position="52"/>
    </location>
</feature>
<organism evidence="3 4">
    <name type="scientific">Thioalkalivibrio denitrificans</name>
    <dbReference type="NCBI Taxonomy" id="108003"/>
    <lineage>
        <taxon>Bacteria</taxon>
        <taxon>Pseudomonadati</taxon>
        <taxon>Pseudomonadota</taxon>
        <taxon>Gammaproteobacteria</taxon>
        <taxon>Chromatiales</taxon>
        <taxon>Ectothiorhodospiraceae</taxon>
        <taxon>Thioalkalivibrio</taxon>
    </lineage>
</organism>
<protein>
    <recommendedName>
        <fullName evidence="5">MFS transporter</fullName>
    </recommendedName>
</protein>
<evidence type="ECO:0000313" key="4">
    <source>
        <dbReference type="Proteomes" id="UP000189462"/>
    </source>
</evidence>
<proteinExistence type="predicted"/>